<accession>A0AAV4QR04</accession>
<sequence>MADIEDRTGRMADRRKQRDKVPRNEAFLSEHDRRSPIQPRNLPNTCEDESAVCLRSGHHRCDRRAMFVGCPN</sequence>
<organism evidence="2 3">
    <name type="scientific">Caerostris extrusa</name>
    <name type="common">Bark spider</name>
    <name type="synonym">Caerostris bankana</name>
    <dbReference type="NCBI Taxonomy" id="172846"/>
    <lineage>
        <taxon>Eukaryota</taxon>
        <taxon>Metazoa</taxon>
        <taxon>Ecdysozoa</taxon>
        <taxon>Arthropoda</taxon>
        <taxon>Chelicerata</taxon>
        <taxon>Arachnida</taxon>
        <taxon>Araneae</taxon>
        <taxon>Araneomorphae</taxon>
        <taxon>Entelegynae</taxon>
        <taxon>Araneoidea</taxon>
        <taxon>Araneidae</taxon>
        <taxon>Caerostris</taxon>
    </lineage>
</organism>
<dbReference type="AlphaFoldDB" id="A0AAV4QR04"/>
<feature type="region of interest" description="Disordered" evidence="1">
    <location>
        <begin position="1"/>
        <end position="43"/>
    </location>
</feature>
<dbReference type="Proteomes" id="UP001054945">
    <property type="component" value="Unassembled WGS sequence"/>
</dbReference>
<evidence type="ECO:0000313" key="3">
    <source>
        <dbReference type="Proteomes" id="UP001054945"/>
    </source>
</evidence>
<keyword evidence="3" id="KW-1185">Reference proteome</keyword>
<comment type="caution">
    <text evidence="2">The sequence shown here is derived from an EMBL/GenBank/DDBJ whole genome shotgun (WGS) entry which is preliminary data.</text>
</comment>
<dbReference type="EMBL" id="BPLR01006798">
    <property type="protein sequence ID" value="GIY12488.1"/>
    <property type="molecule type" value="Genomic_DNA"/>
</dbReference>
<feature type="compositionally biased region" description="Basic and acidic residues" evidence="1">
    <location>
        <begin position="1"/>
        <end position="35"/>
    </location>
</feature>
<protein>
    <submittedName>
        <fullName evidence="2">Uncharacterized protein</fullName>
    </submittedName>
</protein>
<reference evidence="2 3" key="1">
    <citation type="submission" date="2021-06" db="EMBL/GenBank/DDBJ databases">
        <title>Caerostris extrusa draft genome.</title>
        <authorList>
            <person name="Kono N."/>
            <person name="Arakawa K."/>
        </authorList>
    </citation>
    <scope>NUCLEOTIDE SEQUENCE [LARGE SCALE GENOMIC DNA]</scope>
</reference>
<evidence type="ECO:0000256" key="1">
    <source>
        <dbReference type="SAM" id="MobiDB-lite"/>
    </source>
</evidence>
<gene>
    <name evidence="2" type="ORF">CEXT_146661</name>
</gene>
<evidence type="ECO:0000313" key="2">
    <source>
        <dbReference type="EMBL" id="GIY12488.1"/>
    </source>
</evidence>
<proteinExistence type="predicted"/>
<name>A0AAV4QR04_CAEEX</name>